<comment type="subcellular location">
    <subcellularLocation>
        <location evidence="1">Membrane</location>
        <topology evidence="1">Multi-pass membrane protein</topology>
    </subcellularLocation>
</comment>
<dbReference type="SUPFAM" id="SSF144091">
    <property type="entry name" value="Rhomboid-like"/>
    <property type="match status" value="1"/>
</dbReference>
<dbReference type="Pfam" id="PF01694">
    <property type="entry name" value="Rhomboid"/>
    <property type="match status" value="1"/>
</dbReference>
<dbReference type="GO" id="GO:0004252">
    <property type="term" value="F:serine-type endopeptidase activity"/>
    <property type="evidence" value="ECO:0007669"/>
    <property type="project" value="InterPro"/>
</dbReference>
<dbReference type="InterPro" id="IPR050925">
    <property type="entry name" value="Rhomboid_protease_S54"/>
</dbReference>
<evidence type="ECO:0000256" key="2">
    <source>
        <dbReference type="ARBA" id="ARBA00009045"/>
    </source>
</evidence>
<name>A0A2S7FA55_CLOBU</name>
<dbReference type="GO" id="GO:0016020">
    <property type="term" value="C:membrane"/>
    <property type="evidence" value="ECO:0007669"/>
    <property type="project" value="UniProtKB-SubCell"/>
</dbReference>
<accession>A0A2S7FA55</accession>
<dbReference type="Gene3D" id="1.20.1540.10">
    <property type="entry name" value="Rhomboid-like"/>
    <property type="match status" value="1"/>
</dbReference>
<dbReference type="PANTHER" id="PTHR43731:SF14">
    <property type="entry name" value="PRESENILIN-ASSOCIATED RHOMBOID-LIKE PROTEIN, MITOCHONDRIAL"/>
    <property type="match status" value="1"/>
</dbReference>
<dbReference type="AlphaFoldDB" id="A0A2S7FA55"/>
<evidence type="ECO:0000256" key="4">
    <source>
        <dbReference type="ARBA" id="ARBA00022801"/>
    </source>
</evidence>
<evidence type="ECO:0000256" key="5">
    <source>
        <dbReference type="ARBA" id="ARBA00022989"/>
    </source>
</evidence>
<evidence type="ECO:0000256" key="1">
    <source>
        <dbReference type="ARBA" id="ARBA00004141"/>
    </source>
</evidence>
<keyword evidence="8" id="KW-0645">Protease</keyword>
<keyword evidence="6" id="KW-0472">Membrane</keyword>
<dbReference type="InterPro" id="IPR022764">
    <property type="entry name" value="Peptidase_S54_rhomboid_dom"/>
</dbReference>
<comment type="similarity">
    <text evidence="2">Belongs to the peptidase S54 family.</text>
</comment>
<gene>
    <name evidence="8" type="ORF">AWN73_02565</name>
</gene>
<proteinExistence type="inferred from homology"/>
<organism evidence="8 9">
    <name type="scientific">Clostridium butyricum</name>
    <dbReference type="NCBI Taxonomy" id="1492"/>
    <lineage>
        <taxon>Bacteria</taxon>
        <taxon>Bacillati</taxon>
        <taxon>Bacillota</taxon>
        <taxon>Clostridia</taxon>
        <taxon>Eubacteriales</taxon>
        <taxon>Clostridiaceae</taxon>
        <taxon>Clostridium</taxon>
    </lineage>
</organism>
<feature type="domain" description="Peptidase S54 rhomboid" evidence="7">
    <location>
        <begin position="210"/>
        <end position="346"/>
    </location>
</feature>
<keyword evidence="5" id="KW-1133">Transmembrane helix</keyword>
<dbReference type="PANTHER" id="PTHR43731">
    <property type="entry name" value="RHOMBOID PROTEASE"/>
    <property type="match status" value="1"/>
</dbReference>
<comment type="caution">
    <text evidence="8">The sequence shown here is derived from an EMBL/GenBank/DDBJ whole genome shotgun (WGS) entry which is preliminary data.</text>
</comment>
<dbReference type="GO" id="GO:0006508">
    <property type="term" value="P:proteolysis"/>
    <property type="evidence" value="ECO:0007669"/>
    <property type="project" value="UniProtKB-KW"/>
</dbReference>
<dbReference type="EMBL" id="LRDH01000107">
    <property type="protein sequence ID" value="PPV14614.1"/>
    <property type="molecule type" value="Genomic_DNA"/>
</dbReference>
<dbReference type="InterPro" id="IPR035952">
    <property type="entry name" value="Rhomboid-like_sf"/>
</dbReference>
<evidence type="ECO:0000313" key="9">
    <source>
        <dbReference type="Proteomes" id="UP000238081"/>
    </source>
</evidence>
<evidence type="ECO:0000259" key="7">
    <source>
        <dbReference type="Pfam" id="PF01694"/>
    </source>
</evidence>
<reference evidence="8 9" key="1">
    <citation type="submission" date="2016-01" db="EMBL/GenBank/DDBJ databases">
        <title>Characterization of the Clostridium difficile lineages that are prevalent in Hong Kong and China.</title>
        <authorList>
            <person name="Kwok J.S.-L."/>
            <person name="Lam W.-Y."/>
            <person name="Ip M."/>
            <person name="Chan T.-F."/>
            <person name="Hawkey P.M."/>
            <person name="Tsui S.K.-W."/>
        </authorList>
    </citation>
    <scope>NUCLEOTIDE SEQUENCE [LARGE SCALE GENOMIC DNA]</scope>
    <source>
        <strain evidence="8 9">300064</strain>
    </source>
</reference>
<evidence type="ECO:0000256" key="6">
    <source>
        <dbReference type="ARBA" id="ARBA00023136"/>
    </source>
</evidence>
<sequence>MGESVNNFSDSLYKHLINNERFYMKQYYSKFFSTETYVAVRDTEGGLYCVLITDDRSENINIVEASEYLKTLNKPFSLNTVVLTDESYINSNVYNVNKIIVHKGNYNIMHFDAACRPLAGIIQNIGKRIKMSPREIRERYLKYKTSTLIIIALNVIMFLITSYMIYSNLNDNAISWGISVNSIPDSVKNRVSNLVLIFLGAKYSPLIYDGEIWRLISCAFLHGSFLHIACNMYMLYIIGPQIERIYGKVKYIFIYLISCITSSTLSLIINPDSISVGASGGIFGLMGALLAFALIERKNIDREYTVGLIKTIGINLVIGLIIINIDNAAHIGGFLGGIILGGLLYKFTKCLNIS</sequence>
<protein>
    <submittedName>
        <fullName evidence="8">Rhomboid family intramembrane serine protease</fullName>
    </submittedName>
</protein>
<dbReference type="RefSeq" id="WP_024040275.1">
    <property type="nucleotide sequence ID" value="NZ_CABHIF010000015.1"/>
</dbReference>
<evidence type="ECO:0000256" key="3">
    <source>
        <dbReference type="ARBA" id="ARBA00022692"/>
    </source>
</evidence>
<keyword evidence="4" id="KW-0378">Hydrolase</keyword>
<dbReference type="Proteomes" id="UP000238081">
    <property type="component" value="Unassembled WGS sequence"/>
</dbReference>
<keyword evidence="3" id="KW-0812">Transmembrane</keyword>
<evidence type="ECO:0000313" key="8">
    <source>
        <dbReference type="EMBL" id="PPV14614.1"/>
    </source>
</evidence>